<dbReference type="RefSeq" id="WP_166173318.1">
    <property type="nucleotide sequence ID" value="NZ_CP045119.1"/>
</dbReference>
<dbReference type="KEGG" id="rub:GBA63_02855"/>
<dbReference type="AlphaFoldDB" id="A0A6G8Q5J5"/>
<accession>A0A6G8Q5J5</accession>
<keyword evidence="3" id="KW-1185">Reference proteome</keyword>
<organism evidence="2 3">
    <name type="scientific">Rubrobacter tropicus</name>
    <dbReference type="NCBI Taxonomy" id="2653851"/>
    <lineage>
        <taxon>Bacteria</taxon>
        <taxon>Bacillati</taxon>
        <taxon>Actinomycetota</taxon>
        <taxon>Rubrobacteria</taxon>
        <taxon>Rubrobacterales</taxon>
        <taxon>Rubrobacteraceae</taxon>
        <taxon>Rubrobacter</taxon>
    </lineage>
</organism>
<dbReference type="Pfam" id="PF12762">
    <property type="entry name" value="DDE_Tnp_IS1595"/>
    <property type="match status" value="1"/>
</dbReference>
<feature type="domain" description="ISXO2-like transposase" evidence="1">
    <location>
        <begin position="135"/>
        <end position="282"/>
    </location>
</feature>
<protein>
    <submittedName>
        <fullName evidence="2">IS1595 family transposase</fullName>
    </submittedName>
</protein>
<evidence type="ECO:0000313" key="2">
    <source>
        <dbReference type="EMBL" id="QIN81689.1"/>
    </source>
</evidence>
<dbReference type="PANTHER" id="PTHR47163">
    <property type="entry name" value="DDE_TNP_IS1595 DOMAIN-CONTAINING PROTEIN"/>
    <property type="match status" value="1"/>
</dbReference>
<dbReference type="InterPro" id="IPR024445">
    <property type="entry name" value="Tnp_ISXO2-like"/>
</dbReference>
<dbReference type="Pfam" id="PF12760">
    <property type="entry name" value="Zn_ribbon_IS1595"/>
    <property type="match status" value="1"/>
</dbReference>
<proteinExistence type="predicted"/>
<dbReference type="Proteomes" id="UP000501452">
    <property type="component" value="Chromosome"/>
</dbReference>
<dbReference type="InterPro" id="IPR053164">
    <property type="entry name" value="IS1016-like_transposase"/>
</dbReference>
<dbReference type="PANTHER" id="PTHR47163:SF2">
    <property type="entry name" value="SI:DKEY-17M8.2"/>
    <property type="match status" value="1"/>
</dbReference>
<sequence>MGMESPAKQPKTLLEAIRYFADLDVATEYVAKLRWPEGPVCPKCGVVDPKHYFLKTRRVWKCRACKKQFSVKVGTIFEDSPLGLDKWLPAVWLIANCKNGISSYELARDLGVTQKSAWFMLHRIRLAMQTGTFEKLSGQVEADETFIGGKARNMHKSKRAEKITGTGGSGKVAVMGLLERHGEVRTKVVPDTRSRTLQVEVRENVEPGSEVHTDALKSYRGLDPEYVHNVVDHAERYVDGHVHTNGLENFWSLLKRGIKGTYVSVEPYHLFRYLDEQAFRFNEREGVDGERFQKALGSVAGRRLTYDELTGKAVLE</sequence>
<evidence type="ECO:0000313" key="3">
    <source>
        <dbReference type="Proteomes" id="UP000501452"/>
    </source>
</evidence>
<dbReference type="NCBIfam" id="NF033547">
    <property type="entry name" value="transpos_IS1595"/>
    <property type="match status" value="1"/>
</dbReference>
<gene>
    <name evidence="2" type="ORF">GBA63_02855</name>
</gene>
<dbReference type="EMBL" id="CP045119">
    <property type="protein sequence ID" value="QIN81689.1"/>
    <property type="molecule type" value="Genomic_DNA"/>
</dbReference>
<name>A0A6G8Q5J5_9ACTN</name>
<reference evidence="2 3" key="1">
    <citation type="submission" date="2019-10" db="EMBL/GenBank/DDBJ databases">
        <title>Rubrobacter sp nov SCSIO 52090 isolated from a deep-sea sediment in the South China Sea.</title>
        <authorList>
            <person name="Chen R.W."/>
        </authorList>
    </citation>
    <scope>NUCLEOTIDE SEQUENCE [LARGE SCALE GENOMIC DNA]</scope>
    <source>
        <strain evidence="2 3">SCSIO 52909</strain>
    </source>
</reference>
<dbReference type="InterPro" id="IPR024442">
    <property type="entry name" value="Transposase_Zn_ribbon"/>
</dbReference>
<dbReference type="SMART" id="SM01126">
    <property type="entry name" value="DDE_Tnp_IS1595"/>
    <property type="match status" value="1"/>
</dbReference>
<evidence type="ECO:0000259" key="1">
    <source>
        <dbReference type="SMART" id="SM01126"/>
    </source>
</evidence>